<dbReference type="HOGENOM" id="CLU_685021_0_0_12"/>
<dbReference type="eggNOG" id="COG2063">
    <property type="taxonomic scope" value="Bacteria"/>
</dbReference>
<dbReference type="EMBL" id="CP001843">
    <property type="protein sequence ID" value="AEF86240.1"/>
    <property type="molecule type" value="Genomic_DNA"/>
</dbReference>
<gene>
    <name evidence="1" type="ordered locus">TREPR_0272</name>
</gene>
<evidence type="ECO:0000313" key="1">
    <source>
        <dbReference type="EMBL" id="AEF86240.1"/>
    </source>
</evidence>
<dbReference type="Proteomes" id="UP000009223">
    <property type="component" value="Chromosome"/>
</dbReference>
<organism evidence="1 2">
    <name type="scientific">Treponema primitia (strain ATCC BAA-887 / DSM 12427 / ZAS-2)</name>
    <dbReference type="NCBI Taxonomy" id="545694"/>
    <lineage>
        <taxon>Bacteria</taxon>
        <taxon>Pseudomonadati</taxon>
        <taxon>Spirochaetota</taxon>
        <taxon>Spirochaetia</taxon>
        <taxon>Spirochaetales</taxon>
        <taxon>Treponemataceae</taxon>
        <taxon>Treponema</taxon>
    </lineage>
</organism>
<keyword evidence="2" id="KW-1185">Reference proteome</keyword>
<name>F5YLH5_TREPZ</name>
<reference evidence="2" key="1">
    <citation type="submission" date="2009-12" db="EMBL/GenBank/DDBJ databases">
        <title>Complete sequence of Treponema primitia strain ZAS-2.</title>
        <authorList>
            <person name="Tetu S.G."/>
            <person name="Matson E."/>
            <person name="Ren Q."/>
            <person name="Seshadri R."/>
            <person name="Elbourne L."/>
            <person name="Hassan K.A."/>
            <person name="Durkin A."/>
            <person name="Radune D."/>
            <person name="Mohamoud Y."/>
            <person name="Shay R."/>
            <person name="Jin S."/>
            <person name="Zhang X."/>
            <person name="Lucey K."/>
            <person name="Ballor N.R."/>
            <person name="Ottesen E."/>
            <person name="Rosenthal R."/>
            <person name="Allen A."/>
            <person name="Leadbetter J.R."/>
            <person name="Paulsen I.T."/>
        </authorList>
    </citation>
    <scope>NUCLEOTIDE SEQUENCE [LARGE SCALE GENOMIC DNA]</scope>
    <source>
        <strain evidence="2">ATCC BAA-887 / DSM 12427 / ZAS-2</strain>
    </source>
</reference>
<accession>F5YLH5</accession>
<dbReference type="Gene3D" id="3.40.50.10610">
    <property type="entry name" value="ABC-type transport auxiliary lipoprotein component"/>
    <property type="match status" value="1"/>
</dbReference>
<evidence type="ECO:0008006" key="3">
    <source>
        <dbReference type="Google" id="ProtNLM"/>
    </source>
</evidence>
<protein>
    <recommendedName>
        <fullName evidence="3">Lipoprotein</fullName>
    </recommendedName>
</protein>
<sequence length="402" mass="44023">MTKNVFRSLIITMLVLEMGIISCATDVPIKSVRLPTIDTTGIQRLGIKPFENVSGIDGSDTAQLTRYLTDKATALITGTRKFTMVAPGDPNADGIFSGELTIITSKDSQETQEVKDKDGKPYTLITYKRDASIEFSYSIISSRTDMPVGKVVKKGSTYSTSSSPGELSDTLTLAKSIVDSQMRGFSNDIVPYIVSENRKLMNEISKDKVLKGKMKAVLALVKNGNYEEAIKQYDIISSENGSVAAQINADILRQSIASDNAANARLSELLNDKSGLTEKAIKQAVDALHSKLPSGTNISIMKTRSTERDMIDYVVNQLTKTIIQTGKLTIIERSDQALIDAEQQFQLSGAVSDESAVSIGKQLGVKYIVLCWIGGEKSLRRFYTEVLNIETAQIEYQDDVEI</sequence>
<dbReference type="RefSeq" id="WP_015706211.1">
    <property type="nucleotide sequence ID" value="NC_015578.1"/>
</dbReference>
<reference evidence="1 2" key="2">
    <citation type="journal article" date="2011" name="ISME J.">
        <title>RNA-seq reveals cooperative metabolic interactions between two termite-gut spirochete species in co-culture.</title>
        <authorList>
            <person name="Rosenthal A.Z."/>
            <person name="Matson E.G."/>
            <person name="Eldar A."/>
            <person name="Leadbetter J.R."/>
        </authorList>
    </citation>
    <scope>NUCLEOTIDE SEQUENCE [LARGE SCALE GENOMIC DNA]</scope>
    <source>
        <strain evidence="2">ATCC BAA-887 / DSM 12427 / ZAS-2</strain>
    </source>
</reference>
<evidence type="ECO:0000313" key="2">
    <source>
        <dbReference type="Proteomes" id="UP000009223"/>
    </source>
</evidence>
<dbReference type="STRING" id="545694.TREPR_0272"/>
<dbReference type="AlphaFoldDB" id="F5YLH5"/>
<dbReference type="KEGG" id="tpi:TREPR_0272"/>
<proteinExistence type="predicted"/>
<dbReference type="OrthoDB" id="367477at2"/>